<reference evidence="2" key="1">
    <citation type="journal article" date="2023" name="Access Microbiol">
        <title>De-novo genome assembly for Akanthomyces muscarius, a biocontrol agent of insect agricultural pests.</title>
        <authorList>
            <person name="Erdos Z."/>
            <person name="Studholme D.J."/>
            <person name="Raymond B."/>
            <person name="Sharma M."/>
        </authorList>
    </citation>
    <scope>NUCLEOTIDE SEQUENCE</scope>
    <source>
        <strain evidence="2">Ve6</strain>
    </source>
</reference>
<gene>
    <name evidence="2" type="ORF">LMH87_006569</name>
</gene>
<dbReference type="AlphaFoldDB" id="A0A9W8QQI3"/>
<evidence type="ECO:0000313" key="2">
    <source>
        <dbReference type="EMBL" id="KAJ4164916.1"/>
    </source>
</evidence>
<keyword evidence="1" id="KW-0812">Transmembrane</keyword>
<accession>A0A9W8QQI3</accession>
<dbReference type="GeneID" id="80893728"/>
<dbReference type="KEGG" id="amus:LMH87_006569"/>
<evidence type="ECO:0000256" key="1">
    <source>
        <dbReference type="SAM" id="Phobius"/>
    </source>
</evidence>
<organism evidence="2 3">
    <name type="scientific">Akanthomyces muscarius</name>
    <name type="common">Entomopathogenic fungus</name>
    <name type="synonym">Lecanicillium muscarium</name>
    <dbReference type="NCBI Taxonomy" id="2231603"/>
    <lineage>
        <taxon>Eukaryota</taxon>
        <taxon>Fungi</taxon>
        <taxon>Dikarya</taxon>
        <taxon>Ascomycota</taxon>
        <taxon>Pezizomycotina</taxon>
        <taxon>Sordariomycetes</taxon>
        <taxon>Hypocreomycetidae</taxon>
        <taxon>Hypocreales</taxon>
        <taxon>Cordycipitaceae</taxon>
        <taxon>Akanthomyces</taxon>
    </lineage>
</organism>
<sequence length="99" mass="11010">MPLLQHAEKTHDYILQTVVLLFVFVLHNTCAVQAARDRKPPAAFAVPLVKAMLFPANDVTTQRSILVAQRETIHQIRLFILGAERRGSKVDPAQSPIGI</sequence>
<keyword evidence="3" id="KW-1185">Reference proteome</keyword>
<feature type="transmembrane region" description="Helical" evidence="1">
    <location>
        <begin position="13"/>
        <end position="32"/>
    </location>
</feature>
<proteinExistence type="predicted"/>
<evidence type="ECO:0000313" key="3">
    <source>
        <dbReference type="Proteomes" id="UP001144673"/>
    </source>
</evidence>
<dbReference type="RefSeq" id="XP_056059831.1">
    <property type="nucleotide sequence ID" value="XM_056204477.1"/>
</dbReference>
<protein>
    <submittedName>
        <fullName evidence="2">Uncharacterized protein</fullName>
    </submittedName>
</protein>
<dbReference type="Proteomes" id="UP001144673">
    <property type="component" value="Chromosome 1"/>
</dbReference>
<keyword evidence="1" id="KW-1133">Transmembrane helix</keyword>
<name>A0A9W8QQI3_AKAMU</name>
<comment type="caution">
    <text evidence="2">The sequence shown here is derived from an EMBL/GenBank/DDBJ whole genome shotgun (WGS) entry which is preliminary data.</text>
</comment>
<keyword evidence="1" id="KW-0472">Membrane</keyword>
<dbReference type="EMBL" id="JAJHUN010000001">
    <property type="protein sequence ID" value="KAJ4164916.1"/>
    <property type="molecule type" value="Genomic_DNA"/>
</dbReference>